<dbReference type="RefSeq" id="XP_007803353.1">
    <property type="nucleotide sequence ID" value="XM_007805162.1"/>
</dbReference>
<protein>
    <recommendedName>
        <fullName evidence="4">NACHT-NTPase and P-loop NTPases N-terminal domain-containing protein</fullName>
    </recommendedName>
</protein>
<evidence type="ECO:0000313" key="3">
    <source>
        <dbReference type="Proteomes" id="UP000019373"/>
    </source>
</evidence>
<accession>U1HPS0</accession>
<evidence type="ECO:0000313" key="2">
    <source>
        <dbReference type="EMBL" id="ERF71059.1"/>
    </source>
</evidence>
<name>U1HPS0_ENDPU</name>
<evidence type="ECO:0008006" key="4">
    <source>
        <dbReference type="Google" id="ProtNLM"/>
    </source>
</evidence>
<feature type="coiled-coil region" evidence="1">
    <location>
        <begin position="233"/>
        <end position="260"/>
    </location>
</feature>
<organism evidence="2 3">
    <name type="scientific">Endocarpon pusillum (strain Z07020 / HMAS-L-300199)</name>
    <name type="common">Lichen-forming fungus</name>
    <dbReference type="NCBI Taxonomy" id="1263415"/>
    <lineage>
        <taxon>Eukaryota</taxon>
        <taxon>Fungi</taxon>
        <taxon>Dikarya</taxon>
        <taxon>Ascomycota</taxon>
        <taxon>Pezizomycotina</taxon>
        <taxon>Eurotiomycetes</taxon>
        <taxon>Chaetothyriomycetidae</taxon>
        <taxon>Verrucariales</taxon>
        <taxon>Verrucariaceae</taxon>
        <taxon>Endocarpon</taxon>
    </lineage>
</organism>
<evidence type="ECO:0000256" key="1">
    <source>
        <dbReference type="SAM" id="Coils"/>
    </source>
</evidence>
<dbReference type="AlphaFoldDB" id="U1HPS0"/>
<dbReference type="OrthoDB" id="3558752at2759"/>
<sequence length="617" mass="69293">MEALAAASLAGNIVQLIDFVAEVFSKSGQIYHSATCASKEGEEQDIIIHELLVTLESFKAKKPCTRTQSLRKSFKSVWGKEKVLRPEGRLQTFRQELSFHILVDLRGQLDLSGDQAKNYFESLEKSAKISLKDLANIKQQVQETQSIQKQTQNIVTQEIDALAFNLDQQNEGIRALTADEGHQSQAQILDAVADAATMHVNAFSSESGKIKATIRDETANSRAHIAGLMETNQEVVKQQINDLQRRLQQLQIEIDRKEFLQSLLQQANVAVETVTVATKSNALQLRSLFKIVLAMRRNDNLSLAMYYAWYYEPLFTSYRYRIFQSGVSAKFSIEKGVKSLTRTPDESTPSSELRAVYDLARRGDQLLWTLTAMTAALNAYLDPEAVALVVQTVFNIRANPACILHRTNISYVADLVTKFFTRDEPAPPQLQNAQYDCKSVVGQRLVEDLALWSRLAHVSGLQQELSAQLAPNAPNATGSIQWPTTRCLEADLACTLLALFQQPCPWSVKVLKDITFKIDLPENGVLLRKSHPWVLASATHLIAFLDTMRSAGVDIRIEEVAPDEESFPGYVAAHNQPYHTLHMEQLRSASWLWPQFKDLQGFRFDRVPQERIESSSG</sequence>
<proteinExistence type="predicted"/>
<gene>
    <name evidence="2" type="ORF">EPUS_03339</name>
</gene>
<keyword evidence="3" id="KW-1185">Reference proteome</keyword>
<dbReference type="HOGENOM" id="CLU_442810_0_0_1"/>
<dbReference type="GeneID" id="19238384"/>
<dbReference type="Proteomes" id="UP000019373">
    <property type="component" value="Unassembled WGS sequence"/>
</dbReference>
<keyword evidence="1" id="KW-0175">Coiled coil</keyword>
<reference evidence="3" key="1">
    <citation type="journal article" date="2014" name="BMC Genomics">
        <title>Genome characteristics reveal the impact of lichenization on lichen-forming fungus Endocarpon pusillum Hedwig (Verrucariales, Ascomycota).</title>
        <authorList>
            <person name="Wang Y.-Y."/>
            <person name="Liu B."/>
            <person name="Zhang X.-Y."/>
            <person name="Zhou Q.-M."/>
            <person name="Zhang T."/>
            <person name="Li H."/>
            <person name="Yu Y.-F."/>
            <person name="Zhang X.-L."/>
            <person name="Hao X.-Y."/>
            <person name="Wang M."/>
            <person name="Wang L."/>
            <person name="Wei J.-C."/>
        </authorList>
    </citation>
    <scope>NUCLEOTIDE SEQUENCE [LARGE SCALE GENOMIC DNA]</scope>
    <source>
        <strain evidence="3">Z07020 / HMAS-L-300199</strain>
    </source>
</reference>
<dbReference type="EMBL" id="KE721267">
    <property type="protein sequence ID" value="ERF71059.1"/>
    <property type="molecule type" value="Genomic_DNA"/>
</dbReference>